<reference evidence="2" key="2">
    <citation type="journal article" date="2022" name="Hortic Res">
        <title>The genome of Dioscorea zingiberensis sheds light on the biosynthesis, origin and evolution of the medicinally important diosgenin saponins.</title>
        <authorList>
            <person name="Li Y."/>
            <person name="Tan C."/>
            <person name="Li Z."/>
            <person name="Guo J."/>
            <person name="Li S."/>
            <person name="Chen X."/>
            <person name="Wang C."/>
            <person name="Dai X."/>
            <person name="Yang H."/>
            <person name="Song W."/>
            <person name="Hou L."/>
            <person name="Xu J."/>
            <person name="Tong Z."/>
            <person name="Xu A."/>
            <person name="Yuan X."/>
            <person name="Wang W."/>
            <person name="Yang Q."/>
            <person name="Chen L."/>
            <person name="Sun Z."/>
            <person name="Wang K."/>
            <person name="Pan B."/>
            <person name="Chen J."/>
            <person name="Bao Y."/>
            <person name="Liu F."/>
            <person name="Qi X."/>
            <person name="Gang D.R."/>
            <person name="Wen J."/>
            <person name="Li J."/>
        </authorList>
    </citation>
    <scope>NUCLEOTIDE SEQUENCE</scope>
    <source>
        <strain evidence="2">Dzin_1.0</strain>
    </source>
</reference>
<dbReference type="GO" id="GO:0030488">
    <property type="term" value="P:tRNA methylation"/>
    <property type="evidence" value="ECO:0007669"/>
    <property type="project" value="TreeGrafter"/>
</dbReference>
<accession>A0A9D5CMT8</accession>
<reference evidence="2" key="1">
    <citation type="submission" date="2021-03" db="EMBL/GenBank/DDBJ databases">
        <authorList>
            <person name="Li Z."/>
            <person name="Yang C."/>
        </authorList>
    </citation>
    <scope>NUCLEOTIDE SEQUENCE</scope>
    <source>
        <strain evidence="2">Dzin_1.0</strain>
        <tissue evidence="2">Leaf</tissue>
    </source>
</reference>
<feature type="domain" description="tRNA (32-2'-O)-methyltransferase regulator THADA-like C-terminal TPR repeats region" evidence="1">
    <location>
        <begin position="15"/>
        <end position="93"/>
    </location>
</feature>
<evidence type="ECO:0000259" key="1">
    <source>
        <dbReference type="Pfam" id="PF25151"/>
    </source>
</evidence>
<keyword evidence="3" id="KW-1185">Reference proteome</keyword>
<name>A0A9D5CMT8_9LILI</name>
<gene>
    <name evidence="2" type="ORF">J5N97_017247</name>
</gene>
<dbReference type="InterPro" id="IPR051954">
    <property type="entry name" value="tRNA_methyltransferase_THADA"/>
</dbReference>
<dbReference type="AlphaFoldDB" id="A0A9D5CMT8"/>
<dbReference type="EMBL" id="JAGGNH010000004">
    <property type="protein sequence ID" value="KAJ0975282.1"/>
    <property type="molecule type" value="Genomic_DNA"/>
</dbReference>
<dbReference type="Proteomes" id="UP001085076">
    <property type="component" value="Miscellaneous, Linkage group lg04"/>
</dbReference>
<comment type="caution">
    <text evidence="2">The sequence shown here is derived from an EMBL/GenBank/DDBJ whole genome shotgun (WGS) entry which is preliminary data.</text>
</comment>
<dbReference type="GO" id="GO:0005829">
    <property type="term" value="C:cytosol"/>
    <property type="evidence" value="ECO:0007669"/>
    <property type="project" value="TreeGrafter"/>
</dbReference>
<evidence type="ECO:0000313" key="3">
    <source>
        <dbReference type="Proteomes" id="UP001085076"/>
    </source>
</evidence>
<dbReference type="PANTHER" id="PTHR14387">
    <property type="entry name" value="THADA/DEATH RECEPTOR INTERACTING PROTEIN"/>
    <property type="match status" value="1"/>
</dbReference>
<dbReference type="OrthoDB" id="73997at2759"/>
<dbReference type="Pfam" id="PF25151">
    <property type="entry name" value="TPR_Trm732_C"/>
    <property type="match status" value="1"/>
</dbReference>
<proteinExistence type="predicted"/>
<dbReference type="InterPro" id="IPR056842">
    <property type="entry name" value="THADA-like_TPR_C"/>
</dbReference>
<sequence>MLGDGLSRPVEYITKAIHPSLCPILILLSRLKPSLISSETQDALDPFLLVPFIQMCATQSNFRVRVLASRALTGLVSNEKLVSVLSEIVHCLPNGRNQMNMAADVSVIPASVSSKFDGGETKTSRPISFNSVHGALLQLSSLLDINCRSLPDTTKKDQILGDLVQVLLKCAWIGSMKTCPCPTLNASYLHVLDQMHGIARSYVGSQHITAIRILLLELSSEYLGMEKSHGLAWHDPTKDDLRRDAVASYFSCRFGENVEDLEEGFHYFQRSQLLPSISEMPMNEISVSALQEQVMFCISDATYEVRTAILKKLFHLVQRLKPVVANDVIYIWAENHLQSTIGSFEQHCEANEAKRDPSVLHGVCVKQFSALLKNSVFINHGTNGVFVRDSGREDKSTKELEAYKCIESFIILVKQRSLPSEPVNMRKAAAESIIASGLLEEAVSVASLVSNNQILDEESHVFDIEEVSSEFEVSDLPNLYGCRILDLWFTCIRLLEDEDVVLRERLAKNVQTCIMNSRGLSRNHCGGSVPSQVARVIELSFEFLSSTFGHWLKYLDFLLLWVFDTASTVNSLGDLVRQIFDKEIDNHHEEKLLICQICCAQLEKLLDAKSLSVGPSSEICSKDNIDMFLQQWRLKLINQLTSFARNYFETERTDWIGGIGNHKDTFTSLYANLLGLYALANGSSKICHLPEEQSYSDHNLYLSEFADLRSIMGPYLRNPLIYNLYSLVIKTHEKVFGVLADQEESNECSALENFDPYFLLR</sequence>
<evidence type="ECO:0000313" key="2">
    <source>
        <dbReference type="EMBL" id="KAJ0975282.1"/>
    </source>
</evidence>
<protein>
    <recommendedName>
        <fullName evidence="1">tRNA (32-2'-O)-methyltransferase regulator THADA-like C-terminal TPR repeats region domain-containing protein</fullName>
    </recommendedName>
</protein>
<dbReference type="PANTHER" id="PTHR14387:SF0">
    <property type="entry name" value="DUF2428 DOMAIN-CONTAINING PROTEIN"/>
    <property type="match status" value="1"/>
</dbReference>
<organism evidence="2 3">
    <name type="scientific">Dioscorea zingiberensis</name>
    <dbReference type="NCBI Taxonomy" id="325984"/>
    <lineage>
        <taxon>Eukaryota</taxon>
        <taxon>Viridiplantae</taxon>
        <taxon>Streptophyta</taxon>
        <taxon>Embryophyta</taxon>
        <taxon>Tracheophyta</taxon>
        <taxon>Spermatophyta</taxon>
        <taxon>Magnoliopsida</taxon>
        <taxon>Liliopsida</taxon>
        <taxon>Dioscoreales</taxon>
        <taxon>Dioscoreaceae</taxon>
        <taxon>Dioscorea</taxon>
    </lineage>
</organism>